<dbReference type="SUPFAM" id="SSF56574">
    <property type="entry name" value="Serpins"/>
    <property type="match status" value="1"/>
</dbReference>
<dbReference type="InterPro" id="IPR042178">
    <property type="entry name" value="Serpin_sf_1"/>
</dbReference>
<protein>
    <submittedName>
        <fullName evidence="10">Alpha-1-antitrypsin-like protein GS55-MS</fullName>
    </submittedName>
</protein>
<keyword evidence="5" id="KW-0325">Glycoprotein</keyword>
<dbReference type="Proteomes" id="UP000515156">
    <property type="component" value="Chromosome 9"/>
</dbReference>
<organism evidence="9 10">
    <name type="scientific">Microcaecilia unicolor</name>
    <dbReference type="NCBI Taxonomy" id="1415580"/>
    <lineage>
        <taxon>Eukaryota</taxon>
        <taxon>Metazoa</taxon>
        <taxon>Chordata</taxon>
        <taxon>Craniata</taxon>
        <taxon>Vertebrata</taxon>
        <taxon>Euteleostomi</taxon>
        <taxon>Amphibia</taxon>
        <taxon>Gymnophiona</taxon>
        <taxon>Siphonopidae</taxon>
        <taxon>Microcaecilia</taxon>
    </lineage>
</organism>
<dbReference type="Gene3D" id="3.30.497.10">
    <property type="entry name" value="Antithrombin, subunit I, domain 2"/>
    <property type="match status" value="1"/>
</dbReference>
<dbReference type="PRINTS" id="PR00780">
    <property type="entry name" value="LEUSERPINII"/>
</dbReference>
<dbReference type="InterPro" id="IPR042185">
    <property type="entry name" value="Serpin_sf_2"/>
</dbReference>
<dbReference type="InterPro" id="IPR000215">
    <property type="entry name" value="Serpin_fam"/>
</dbReference>
<dbReference type="OrthoDB" id="671595at2759"/>
<dbReference type="PROSITE" id="PS00284">
    <property type="entry name" value="SERPIN"/>
    <property type="match status" value="1"/>
</dbReference>
<comment type="similarity">
    <text evidence="1 6">Belongs to the serpin family.</text>
</comment>
<evidence type="ECO:0000259" key="8">
    <source>
        <dbReference type="SMART" id="SM00093"/>
    </source>
</evidence>
<evidence type="ECO:0000256" key="6">
    <source>
        <dbReference type="RuleBase" id="RU000411"/>
    </source>
</evidence>
<evidence type="ECO:0000256" key="3">
    <source>
        <dbReference type="ARBA" id="ARBA00022729"/>
    </source>
</evidence>
<dbReference type="InterPro" id="IPR023796">
    <property type="entry name" value="Serpin_dom"/>
</dbReference>
<dbReference type="AlphaFoldDB" id="A0A6P7Z691"/>
<accession>A0A6P7Z691</accession>
<feature type="domain" description="Serpin" evidence="8">
    <location>
        <begin position="51"/>
        <end position="406"/>
    </location>
</feature>
<dbReference type="GeneID" id="115478137"/>
<evidence type="ECO:0000313" key="9">
    <source>
        <dbReference type="Proteomes" id="UP000515156"/>
    </source>
</evidence>
<feature type="signal peptide" evidence="7">
    <location>
        <begin position="1"/>
        <end position="18"/>
    </location>
</feature>
<keyword evidence="9" id="KW-1185">Reference proteome</keyword>
<feature type="chain" id="PRO_5028140476" evidence="7">
    <location>
        <begin position="19"/>
        <end position="409"/>
    </location>
</feature>
<dbReference type="GO" id="GO:0005615">
    <property type="term" value="C:extracellular space"/>
    <property type="evidence" value="ECO:0007669"/>
    <property type="project" value="InterPro"/>
</dbReference>
<evidence type="ECO:0000256" key="5">
    <source>
        <dbReference type="ARBA" id="ARBA00023180"/>
    </source>
</evidence>
<evidence type="ECO:0000256" key="2">
    <source>
        <dbReference type="ARBA" id="ARBA00022690"/>
    </source>
</evidence>
<dbReference type="FunFam" id="2.30.39.10:FF:000003">
    <property type="entry name" value="alpha-1-antitrypsin isoform X1"/>
    <property type="match status" value="1"/>
</dbReference>
<dbReference type="SMART" id="SM00093">
    <property type="entry name" value="SERPIN"/>
    <property type="match status" value="1"/>
</dbReference>
<dbReference type="PANTHER" id="PTHR11461">
    <property type="entry name" value="SERINE PROTEASE INHIBITOR, SERPIN"/>
    <property type="match status" value="1"/>
</dbReference>
<dbReference type="InterPro" id="IPR023795">
    <property type="entry name" value="Serpin_CS"/>
</dbReference>
<evidence type="ECO:0000313" key="10">
    <source>
        <dbReference type="RefSeq" id="XP_030071244.1"/>
    </source>
</evidence>
<evidence type="ECO:0000256" key="7">
    <source>
        <dbReference type="SAM" id="SignalP"/>
    </source>
</evidence>
<keyword evidence="4" id="KW-0722">Serine protease inhibitor</keyword>
<dbReference type="GO" id="GO:0004867">
    <property type="term" value="F:serine-type endopeptidase inhibitor activity"/>
    <property type="evidence" value="ECO:0007669"/>
    <property type="project" value="UniProtKB-KW"/>
</dbReference>
<dbReference type="FunFam" id="2.10.310.10:FF:000001">
    <property type="entry name" value="Serpin family A member 1"/>
    <property type="match status" value="1"/>
</dbReference>
<dbReference type="InParanoid" id="A0A6P7Z691"/>
<dbReference type="FunCoup" id="A0A6P7Z691">
    <property type="interactions" value="343"/>
</dbReference>
<reference evidence="10" key="1">
    <citation type="submission" date="2025-08" db="UniProtKB">
        <authorList>
            <consortium name="RefSeq"/>
        </authorList>
    </citation>
    <scope>IDENTIFICATION</scope>
</reference>
<dbReference type="InterPro" id="IPR036186">
    <property type="entry name" value="Serpin_sf"/>
</dbReference>
<proteinExistence type="inferred from homology"/>
<evidence type="ECO:0000256" key="1">
    <source>
        <dbReference type="ARBA" id="ARBA00009500"/>
    </source>
</evidence>
<dbReference type="PANTHER" id="PTHR11461:SF165">
    <property type="entry name" value="ALPHA-1-ANTITRYPSIN"/>
    <property type="match status" value="1"/>
</dbReference>
<dbReference type="Gene3D" id="2.10.310.10">
    <property type="entry name" value="Serpins superfamily"/>
    <property type="match status" value="1"/>
</dbReference>
<dbReference type="RefSeq" id="XP_030071244.1">
    <property type="nucleotide sequence ID" value="XM_030215384.1"/>
</dbReference>
<dbReference type="Gene3D" id="2.30.39.10">
    <property type="entry name" value="Alpha-1-antitrypsin, domain 1"/>
    <property type="match status" value="1"/>
</dbReference>
<dbReference type="Pfam" id="PF00079">
    <property type="entry name" value="Serpin"/>
    <property type="match status" value="1"/>
</dbReference>
<dbReference type="KEGG" id="muo:115478137"/>
<name>A0A6P7Z691_9AMPH</name>
<gene>
    <name evidence="10" type="primary">LOC115478137</name>
</gene>
<keyword evidence="2" id="KW-0646">Protease inhibitor</keyword>
<keyword evidence="3 7" id="KW-0732">Signal</keyword>
<evidence type="ECO:0000256" key="4">
    <source>
        <dbReference type="ARBA" id="ARBA00022900"/>
    </source>
</evidence>
<sequence length="409" mass="46264">MRFALSLCIIVLYAGVQGHHHKDHTDTSEHLDSEKHDHDLKLAVANADFAFNLYHQVASDKGQTNIFFSPVSVSTAFAMLSLAARSKTYSQITETLGFNETVLTEEDIHESFHRLIQKLNAADSELQLSMGNAVFQQEKLKFLAKFLQDLTSYEAQAFTADFHNTTEAIKQINDYVEKQTHGKIVDMMKDIDPRTLLVLVNYIYFKGKWEKPFEADRTTEEDFHVDENTVVRVPMMVRSGMYDIYHDEESHSTIVRLPYKGNASAYLILPENGKMKQVETAFSKETLKMWKSKLRRSSVDLHFPKFSTSATLDLKSTLMKMGIIDIFSDEADLSGITGQRDIKVSEAVHKAAINIDETGTEAAGVTTIEIMPMSLPQTLEINRPFLMAICEHVTHTIIFMGKIVNPTAQ</sequence>
<dbReference type="FunFam" id="3.30.497.10:FF:000001">
    <property type="entry name" value="Serine protease inhibitor"/>
    <property type="match status" value="1"/>
</dbReference>